<dbReference type="EMBL" id="JBFOLK010000009">
    <property type="protein sequence ID" value="KAL2487249.1"/>
    <property type="molecule type" value="Genomic_DNA"/>
</dbReference>
<dbReference type="AlphaFoldDB" id="A0ABD1RFQ5"/>
<organism evidence="2 3">
    <name type="scientific">Abeliophyllum distichum</name>
    <dbReference type="NCBI Taxonomy" id="126358"/>
    <lineage>
        <taxon>Eukaryota</taxon>
        <taxon>Viridiplantae</taxon>
        <taxon>Streptophyta</taxon>
        <taxon>Embryophyta</taxon>
        <taxon>Tracheophyta</taxon>
        <taxon>Spermatophyta</taxon>
        <taxon>Magnoliopsida</taxon>
        <taxon>eudicotyledons</taxon>
        <taxon>Gunneridae</taxon>
        <taxon>Pentapetalae</taxon>
        <taxon>asterids</taxon>
        <taxon>lamiids</taxon>
        <taxon>Lamiales</taxon>
        <taxon>Oleaceae</taxon>
        <taxon>Forsythieae</taxon>
        <taxon>Abeliophyllum</taxon>
    </lineage>
</organism>
<name>A0ABD1RFQ5_9LAMI</name>
<protein>
    <submittedName>
        <fullName evidence="2">Uncharacterized protein</fullName>
    </submittedName>
</protein>
<accession>A0ABD1RFQ5</accession>
<proteinExistence type="predicted"/>
<feature type="region of interest" description="Disordered" evidence="1">
    <location>
        <begin position="80"/>
        <end position="100"/>
    </location>
</feature>
<reference evidence="3" key="1">
    <citation type="submission" date="2024-07" db="EMBL/GenBank/DDBJ databases">
        <title>Two chromosome-level genome assemblies of Korean endemic species Abeliophyllum distichum and Forsythia ovata (Oleaceae).</title>
        <authorList>
            <person name="Jang H."/>
        </authorList>
    </citation>
    <scope>NUCLEOTIDE SEQUENCE [LARGE SCALE GENOMIC DNA]</scope>
</reference>
<evidence type="ECO:0000313" key="2">
    <source>
        <dbReference type="EMBL" id="KAL2487249.1"/>
    </source>
</evidence>
<evidence type="ECO:0000256" key="1">
    <source>
        <dbReference type="SAM" id="MobiDB-lite"/>
    </source>
</evidence>
<sequence>MVVAMSSRLRCTLSSNTEVNPREQVHAITTRNRVQLLKIYAKKLVANKENVPSTNEEHVEQTEQTIDIKEISGTPQVKASIPIKPYESSIPFPQKKKQDQ</sequence>
<evidence type="ECO:0000313" key="3">
    <source>
        <dbReference type="Proteomes" id="UP001604336"/>
    </source>
</evidence>
<dbReference type="Proteomes" id="UP001604336">
    <property type="component" value="Unassembled WGS sequence"/>
</dbReference>
<comment type="caution">
    <text evidence="2">The sequence shown here is derived from an EMBL/GenBank/DDBJ whole genome shotgun (WGS) entry which is preliminary data.</text>
</comment>
<keyword evidence="3" id="KW-1185">Reference proteome</keyword>
<gene>
    <name evidence="2" type="ORF">Adt_32005</name>
</gene>